<feature type="region of interest" description="Disordered" evidence="1">
    <location>
        <begin position="1"/>
        <end position="64"/>
    </location>
</feature>
<dbReference type="RefSeq" id="WP_113890986.1">
    <property type="nucleotide sequence ID" value="NZ_QNRK01000023.1"/>
</dbReference>
<dbReference type="AlphaFoldDB" id="A0A366F4R2"/>
<evidence type="ECO:0000256" key="1">
    <source>
        <dbReference type="SAM" id="MobiDB-lite"/>
    </source>
</evidence>
<gene>
    <name evidence="2" type="ORF">DFR50_123108</name>
</gene>
<comment type="caution">
    <text evidence="2">The sequence shown here is derived from an EMBL/GenBank/DDBJ whole genome shotgun (WGS) entry which is preliminary data.</text>
</comment>
<sequence>MSKRPKAADGPGEPESEVDRDLDEALDESFPASDPPAMTRRSTAAPGHPAPKPRPRNGEAQKKP</sequence>
<dbReference type="OrthoDB" id="7998218at2"/>
<proteinExistence type="predicted"/>
<dbReference type="Proteomes" id="UP000253529">
    <property type="component" value="Unassembled WGS sequence"/>
</dbReference>
<dbReference type="EMBL" id="QNRK01000023">
    <property type="protein sequence ID" value="RBP09136.1"/>
    <property type="molecule type" value="Genomic_DNA"/>
</dbReference>
<name>A0A366F4R2_9HYPH</name>
<feature type="compositionally biased region" description="Acidic residues" evidence="1">
    <location>
        <begin position="12"/>
        <end position="27"/>
    </location>
</feature>
<evidence type="ECO:0000313" key="3">
    <source>
        <dbReference type="Proteomes" id="UP000253529"/>
    </source>
</evidence>
<organism evidence="2 3">
    <name type="scientific">Roseiarcus fermentans</name>
    <dbReference type="NCBI Taxonomy" id="1473586"/>
    <lineage>
        <taxon>Bacteria</taxon>
        <taxon>Pseudomonadati</taxon>
        <taxon>Pseudomonadota</taxon>
        <taxon>Alphaproteobacteria</taxon>
        <taxon>Hyphomicrobiales</taxon>
        <taxon>Roseiarcaceae</taxon>
        <taxon>Roseiarcus</taxon>
    </lineage>
</organism>
<reference evidence="2 3" key="1">
    <citation type="submission" date="2018-06" db="EMBL/GenBank/DDBJ databases">
        <title>Genomic Encyclopedia of Type Strains, Phase IV (KMG-IV): sequencing the most valuable type-strain genomes for metagenomic binning, comparative biology and taxonomic classification.</title>
        <authorList>
            <person name="Goeker M."/>
        </authorList>
    </citation>
    <scope>NUCLEOTIDE SEQUENCE [LARGE SCALE GENOMIC DNA]</scope>
    <source>
        <strain evidence="2 3">DSM 24875</strain>
    </source>
</reference>
<evidence type="ECO:0000313" key="2">
    <source>
        <dbReference type="EMBL" id="RBP09136.1"/>
    </source>
</evidence>
<protein>
    <submittedName>
        <fullName evidence="2">Uncharacterized protein</fullName>
    </submittedName>
</protein>
<accession>A0A366F4R2</accession>
<keyword evidence="3" id="KW-1185">Reference proteome</keyword>